<dbReference type="FunFam" id="1.10.10.10:FF:000163">
    <property type="entry name" value="MarR family transcriptional regulator"/>
    <property type="match status" value="1"/>
</dbReference>
<dbReference type="InterPro" id="IPR036388">
    <property type="entry name" value="WH-like_DNA-bd_sf"/>
</dbReference>
<dbReference type="CDD" id="cd00090">
    <property type="entry name" value="HTH_ARSR"/>
    <property type="match status" value="1"/>
</dbReference>
<keyword evidence="5" id="KW-0804">Transcription</keyword>
<gene>
    <name evidence="8" type="ORF">AQPW35_09860</name>
</gene>
<keyword evidence="4" id="KW-0238">DNA-binding</keyword>
<keyword evidence="2" id="KW-0963">Cytoplasm</keyword>
<dbReference type="PANTHER" id="PTHR33164:SF5">
    <property type="entry name" value="ORGANIC HYDROPEROXIDE RESISTANCE TRANSCRIPTIONAL REGULATOR"/>
    <property type="match status" value="1"/>
</dbReference>
<dbReference type="SMART" id="SM00347">
    <property type="entry name" value="HTH_MARR"/>
    <property type="match status" value="1"/>
</dbReference>
<dbReference type="GO" id="GO:0003677">
    <property type="term" value="F:DNA binding"/>
    <property type="evidence" value="ECO:0007669"/>
    <property type="project" value="UniProtKB-KW"/>
</dbReference>
<dbReference type="GO" id="GO:0003700">
    <property type="term" value="F:DNA-binding transcription factor activity"/>
    <property type="evidence" value="ECO:0007669"/>
    <property type="project" value="InterPro"/>
</dbReference>
<dbReference type="PRINTS" id="PR00598">
    <property type="entry name" value="HTHMARR"/>
</dbReference>
<dbReference type="GO" id="GO:0005737">
    <property type="term" value="C:cytoplasm"/>
    <property type="evidence" value="ECO:0007669"/>
    <property type="project" value="UniProtKB-SubCell"/>
</dbReference>
<sequence>MPRQTASATAATPATHWLALDHQLCFALYAASLAMTKAYKPLLAPLGLTYPQYLALLVLWEGDGITVSQLGERLTLDSGTLTPLLKRLESLGLVQRQRDVADERRVLLRLTPAGQALRAQAVAVPQAIACATACDLQQIGSLATQLHQLRRQLTASMAEPVSPPAASDPAAAVPPRP</sequence>
<name>A0A480AQE6_9BURK</name>
<keyword evidence="3" id="KW-0805">Transcription regulation</keyword>
<comment type="caution">
    <text evidence="8">The sequence shown here is derived from an EMBL/GenBank/DDBJ whole genome shotgun (WGS) entry which is preliminary data.</text>
</comment>
<evidence type="ECO:0000259" key="7">
    <source>
        <dbReference type="PROSITE" id="PS50995"/>
    </source>
</evidence>
<feature type="region of interest" description="Disordered" evidence="6">
    <location>
        <begin position="155"/>
        <end position="177"/>
    </location>
</feature>
<reference evidence="9" key="1">
    <citation type="submission" date="2019-03" db="EMBL/GenBank/DDBJ databases">
        <title>Aquabacterium pictum sp.nov., the first bacteriochlorophyll a-containing freshwater bacterium in the genus Aquabacterium of the class Betaproteobacteria.</title>
        <authorList>
            <person name="Hirose S."/>
            <person name="Tank M."/>
            <person name="Hara E."/>
            <person name="Tamaki H."/>
            <person name="Takaichi S."/>
            <person name="Haruta S."/>
            <person name="Hanada S."/>
        </authorList>
    </citation>
    <scope>NUCLEOTIDE SEQUENCE [LARGE SCALE GENOMIC DNA]</scope>
    <source>
        <strain evidence="9">W35</strain>
    </source>
</reference>
<evidence type="ECO:0000256" key="3">
    <source>
        <dbReference type="ARBA" id="ARBA00023015"/>
    </source>
</evidence>
<dbReference type="EMBL" id="BJCL01000002">
    <property type="protein sequence ID" value="GCL61905.1"/>
    <property type="molecule type" value="Genomic_DNA"/>
</dbReference>
<accession>A0A480AQE6</accession>
<dbReference type="PANTHER" id="PTHR33164">
    <property type="entry name" value="TRANSCRIPTIONAL REGULATOR, MARR FAMILY"/>
    <property type="match status" value="1"/>
</dbReference>
<dbReference type="SUPFAM" id="SSF46785">
    <property type="entry name" value="Winged helix' DNA-binding domain"/>
    <property type="match status" value="1"/>
</dbReference>
<dbReference type="Pfam" id="PF01047">
    <property type="entry name" value="MarR"/>
    <property type="match status" value="1"/>
</dbReference>
<dbReference type="Proteomes" id="UP000301751">
    <property type="component" value="Unassembled WGS sequence"/>
</dbReference>
<protein>
    <submittedName>
        <fullName evidence="8">MarR family transcriptional regulator</fullName>
    </submittedName>
</protein>
<evidence type="ECO:0000313" key="9">
    <source>
        <dbReference type="Proteomes" id="UP000301751"/>
    </source>
</evidence>
<feature type="compositionally biased region" description="Low complexity" evidence="6">
    <location>
        <begin position="158"/>
        <end position="171"/>
    </location>
</feature>
<dbReference type="PROSITE" id="PS50995">
    <property type="entry name" value="HTH_MARR_2"/>
    <property type="match status" value="1"/>
</dbReference>
<evidence type="ECO:0000313" key="8">
    <source>
        <dbReference type="EMBL" id="GCL61905.1"/>
    </source>
</evidence>
<evidence type="ECO:0000256" key="6">
    <source>
        <dbReference type="SAM" id="MobiDB-lite"/>
    </source>
</evidence>
<dbReference type="GO" id="GO:0006950">
    <property type="term" value="P:response to stress"/>
    <property type="evidence" value="ECO:0007669"/>
    <property type="project" value="TreeGrafter"/>
</dbReference>
<evidence type="ECO:0000256" key="4">
    <source>
        <dbReference type="ARBA" id="ARBA00023125"/>
    </source>
</evidence>
<proteinExistence type="predicted"/>
<dbReference type="AlphaFoldDB" id="A0A480AQE6"/>
<evidence type="ECO:0000256" key="1">
    <source>
        <dbReference type="ARBA" id="ARBA00004496"/>
    </source>
</evidence>
<comment type="subcellular location">
    <subcellularLocation>
        <location evidence="1">Cytoplasm</location>
    </subcellularLocation>
</comment>
<dbReference type="InterPro" id="IPR039422">
    <property type="entry name" value="MarR/SlyA-like"/>
</dbReference>
<dbReference type="Gene3D" id="1.10.10.10">
    <property type="entry name" value="Winged helix-like DNA-binding domain superfamily/Winged helix DNA-binding domain"/>
    <property type="match status" value="1"/>
</dbReference>
<dbReference type="InterPro" id="IPR000835">
    <property type="entry name" value="HTH_MarR-typ"/>
</dbReference>
<evidence type="ECO:0000256" key="2">
    <source>
        <dbReference type="ARBA" id="ARBA00022490"/>
    </source>
</evidence>
<evidence type="ECO:0000256" key="5">
    <source>
        <dbReference type="ARBA" id="ARBA00023163"/>
    </source>
</evidence>
<dbReference type="InterPro" id="IPR011991">
    <property type="entry name" value="ArsR-like_HTH"/>
</dbReference>
<keyword evidence="9" id="KW-1185">Reference proteome</keyword>
<dbReference type="OrthoDB" id="9806864at2"/>
<feature type="domain" description="HTH marR-type" evidence="7">
    <location>
        <begin position="21"/>
        <end position="148"/>
    </location>
</feature>
<dbReference type="RefSeq" id="WP_137731667.1">
    <property type="nucleotide sequence ID" value="NZ_BJCL01000002.1"/>
</dbReference>
<dbReference type="InterPro" id="IPR036390">
    <property type="entry name" value="WH_DNA-bd_sf"/>
</dbReference>
<organism evidence="8 9">
    <name type="scientific">Pseudaquabacterium pictum</name>
    <dbReference type="NCBI Taxonomy" id="2315236"/>
    <lineage>
        <taxon>Bacteria</taxon>
        <taxon>Pseudomonadati</taxon>
        <taxon>Pseudomonadota</taxon>
        <taxon>Betaproteobacteria</taxon>
        <taxon>Burkholderiales</taxon>
        <taxon>Sphaerotilaceae</taxon>
        <taxon>Pseudaquabacterium</taxon>
    </lineage>
</organism>